<evidence type="ECO:0000256" key="1">
    <source>
        <dbReference type="ARBA" id="ARBA00002521"/>
    </source>
</evidence>
<reference evidence="9 10" key="1">
    <citation type="journal article" date="2016" name="Nat. Commun.">
        <title>Thousands of microbial genomes shed light on interconnected biogeochemical processes in an aquifer system.</title>
        <authorList>
            <person name="Anantharaman K."/>
            <person name="Brown C.T."/>
            <person name="Hug L.A."/>
            <person name="Sharon I."/>
            <person name="Castelle C.J."/>
            <person name="Probst A.J."/>
            <person name="Thomas B.C."/>
            <person name="Singh A."/>
            <person name="Wilkins M.J."/>
            <person name="Karaoz U."/>
            <person name="Brodie E.L."/>
            <person name="Williams K.H."/>
            <person name="Hubbard S.S."/>
            <person name="Banfield J.F."/>
        </authorList>
    </citation>
    <scope>NUCLEOTIDE SEQUENCE [LARGE SCALE GENOMIC DNA]</scope>
</reference>
<dbReference type="PRINTS" id="PR00599">
    <property type="entry name" value="MAPEPTIDASE"/>
</dbReference>
<feature type="binding site" evidence="6">
    <location>
        <position position="94"/>
    </location>
    <ligand>
        <name>a divalent metal cation</name>
        <dbReference type="ChEBI" id="CHEBI:60240"/>
        <label>1</label>
    </ligand>
</feature>
<dbReference type="EC" id="3.4.11.18" evidence="6 7"/>
<dbReference type="SUPFAM" id="SSF55920">
    <property type="entry name" value="Creatinase/aminopeptidase"/>
    <property type="match status" value="1"/>
</dbReference>
<feature type="binding site" evidence="6">
    <location>
        <position position="232"/>
    </location>
    <ligand>
        <name>a divalent metal cation</name>
        <dbReference type="ChEBI" id="CHEBI:60240"/>
        <label>2</label>
        <note>catalytic</note>
    </ligand>
</feature>
<comment type="catalytic activity">
    <reaction evidence="6 7">
        <text>Release of N-terminal amino acids, preferentially methionine, from peptides and arylamides.</text>
        <dbReference type="EC" id="3.4.11.18"/>
    </reaction>
</comment>
<evidence type="ECO:0000256" key="4">
    <source>
        <dbReference type="ARBA" id="ARBA00022723"/>
    </source>
</evidence>
<dbReference type="EMBL" id="MHCR01000010">
    <property type="protein sequence ID" value="OGY25739.1"/>
    <property type="molecule type" value="Genomic_DNA"/>
</dbReference>
<comment type="caution">
    <text evidence="9">The sequence shown here is derived from an EMBL/GenBank/DDBJ whole genome shotgun (WGS) entry which is preliminary data.</text>
</comment>
<dbReference type="InterPro" id="IPR001714">
    <property type="entry name" value="Pept_M24_MAP"/>
</dbReference>
<gene>
    <name evidence="6" type="primary">map</name>
    <name evidence="9" type="ORF">A2134_02760</name>
</gene>
<feature type="binding site" evidence="6">
    <location>
        <position position="105"/>
    </location>
    <ligand>
        <name>a divalent metal cation</name>
        <dbReference type="ChEBI" id="CHEBI:60240"/>
        <label>1</label>
    </ligand>
</feature>
<comment type="similarity">
    <text evidence="6">Belongs to the peptidase M24A family. Methionine aminopeptidase type 1 subfamily.</text>
</comment>
<comment type="function">
    <text evidence="1 6">Removes the N-terminal methionine from nascent proteins. The N-terminal methionine is often cleaved when the second residue in the primary sequence is small and uncharged (Met-Ala-, Cys, Gly, Pro, Ser, Thr, or Val). Requires deformylation of the N(alpha)-formylated initiator methionine before it can be hydrolyzed.</text>
</comment>
<evidence type="ECO:0000256" key="5">
    <source>
        <dbReference type="ARBA" id="ARBA00022801"/>
    </source>
</evidence>
<dbReference type="STRING" id="1802595.A2134_02760"/>
<dbReference type="NCBIfam" id="TIGR00500">
    <property type="entry name" value="met_pdase_I"/>
    <property type="match status" value="1"/>
</dbReference>
<dbReference type="Proteomes" id="UP000178162">
    <property type="component" value="Unassembled WGS sequence"/>
</dbReference>
<dbReference type="PANTHER" id="PTHR43330">
    <property type="entry name" value="METHIONINE AMINOPEPTIDASE"/>
    <property type="match status" value="1"/>
</dbReference>
<evidence type="ECO:0000256" key="6">
    <source>
        <dbReference type="HAMAP-Rule" id="MF_01974"/>
    </source>
</evidence>
<evidence type="ECO:0000256" key="2">
    <source>
        <dbReference type="ARBA" id="ARBA00022438"/>
    </source>
</evidence>
<dbReference type="GO" id="GO:0005829">
    <property type="term" value="C:cytosol"/>
    <property type="evidence" value="ECO:0007669"/>
    <property type="project" value="TreeGrafter"/>
</dbReference>
<feature type="binding site" evidence="6">
    <location>
        <position position="232"/>
    </location>
    <ligand>
        <name>a divalent metal cation</name>
        <dbReference type="ChEBI" id="CHEBI:60240"/>
        <label>1</label>
    </ligand>
</feature>
<dbReference type="Pfam" id="PF00557">
    <property type="entry name" value="Peptidase_M24"/>
    <property type="match status" value="1"/>
</dbReference>
<feature type="binding site" evidence="6">
    <location>
        <position position="201"/>
    </location>
    <ligand>
        <name>a divalent metal cation</name>
        <dbReference type="ChEBI" id="CHEBI:60240"/>
        <label>2</label>
        <note>catalytic</note>
    </ligand>
</feature>
<feature type="binding site" evidence="6">
    <location>
        <position position="77"/>
    </location>
    <ligand>
        <name>substrate</name>
    </ligand>
</feature>
<sequence>MIYLKTSDEIKIMSQAGEIAAAALEEVKNNILPGKSTLQLNDIAEKVIKKLGGEASFKKVHGYKYCVCTTVNEQVVHGLPTNYKLKEGDILGIDLGAYYRGYHSDLAHTFPVGTIAPGTKRFLKLGERALWDALSVAKKGKRVGDISNSIQSIIEGAGFAVVRELVGHGVGKNLHEDPLIPGVGEPGTGPELKVGMTFAVEVIYNQGGKEVELLSDGWTFVTKDREPSGLFERTIAITEKGTKMLTPWPN</sequence>
<keyword evidence="3 6" id="KW-0645">Protease</keyword>
<dbReference type="InterPro" id="IPR036005">
    <property type="entry name" value="Creatinase/aminopeptidase-like"/>
</dbReference>
<dbReference type="Gene3D" id="3.90.230.10">
    <property type="entry name" value="Creatinase/methionine aminopeptidase superfamily"/>
    <property type="match status" value="1"/>
</dbReference>
<organism evidence="9 10">
    <name type="scientific">Candidatus Woykebacteria bacterium RBG_16_39_9b</name>
    <dbReference type="NCBI Taxonomy" id="1802595"/>
    <lineage>
        <taxon>Bacteria</taxon>
        <taxon>Candidatus Woykeibacteriota</taxon>
    </lineage>
</organism>
<proteinExistence type="inferred from homology"/>
<evidence type="ECO:0000313" key="9">
    <source>
        <dbReference type="EMBL" id="OGY25739.1"/>
    </source>
</evidence>
<evidence type="ECO:0000256" key="7">
    <source>
        <dbReference type="RuleBase" id="RU003653"/>
    </source>
</evidence>
<comment type="cofactor">
    <cofactor evidence="6">
        <name>Co(2+)</name>
        <dbReference type="ChEBI" id="CHEBI:48828"/>
    </cofactor>
    <cofactor evidence="6">
        <name>Zn(2+)</name>
        <dbReference type="ChEBI" id="CHEBI:29105"/>
    </cofactor>
    <cofactor evidence="6">
        <name>Mn(2+)</name>
        <dbReference type="ChEBI" id="CHEBI:29035"/>
    </cofactor>
    <cofactor evidence="6">
        <name>Fe(2+)</name>
        <dbReference type="ChEBI" id="CHEBI:29033"/>
    </cofactor>
    <text evidence="6">Binds 2 divalent metal cations per subunit. Has a high-affinity and a low affinity metal-binding site. The true nature of the physiological cofactor is under debate. The enzyme is active with cobalt, zinc, manganese or divalent iron ions. Most likely, methionine aminopeptidases function as mononuclear Fe(2+)-metalloproteases under physiological conditions, and the catalytically relevant metal-binding site has been assigned to the histidine-containing high-affinity site.</text>
</comment>
<dbReference type="HAMAP" id="MF_01974">
    <property type="entry name" value="MetAP_1"/>
    <property type="match status" value="1"/>
</dbReference>
<name>A0A1G1WDH1_9BACT</name>
<dbReference type="GO" id="GO:0004239">
    <property type="term" value="F:initiator methionyl aminopeptidase activity"/>
    <property type="evidence" value="ECO:0007669"/>
    <property type="project" value="UniProtKB-UniRule"/>
</dbReference>
<keyword evidence="4 6" id="KW-0479">Metal-binding</keyword>
<feature type="binding site" evidence="6">
    <location>
        <position position="175"/>
    </location>
    <ligand>
        <name>substrate</name>
    </ligand>
</feature>
<dbReference type="InterPro" id="IPR002467">
    <property type="entry name" value="Pept_M24A_MAP1"/>
</dbReference>
<dbReference type="AlphaFoldDB" id="A0A1G1WDH1"/>
<dbReference type="CDD" id="cd01086">
    <property type="entry name" value="MetAP1"/>
    <property type="match status" value="1"/>
</dbReference>
<evidence type="ECO:0000256" key="3">
    <source>
        <dbReference type="ARBA" id="ARBA00022670"/>
    </source>
</evidence>
<protein>
    <recommendedName>
        <fullName evidence="6 7">Methionine aminopeptidase</fullName>
        <shortName evidence="6">MAP</shortName>
        <shortName evidence="6">MetAP</shortName>
        <ecNumber evidence="6 7">3.4.11.18</ecNumber>
    </recommendedName>
    <alternativeName>
        <fullName evidence="6">Peptidase M</fullName>
    </alternativeName>
</protein>
<feature type="binding site" evidence="6">
    <location>
        <position position="105"/>
    </location>
    <ligand>
        <name>a divalent metal cation</name>
        <dbReference type="ChEBI" id="CHEBI:60240"/>
        <label>2</label>
        <note>catalytic</note>
    </ligand>
</feature>
<feature type="binding site" evidence="6">
    <location>
        <position position="168"/>
    </location>
    <ligand>
        <name>a divalent metal cation</name>
        <dbReference type="ChEBI" id="CHEBI:60240"/>
        <label>2</label>
        <note>catalytic</note>
    </ligand>
</feature>
<dbReference type="GO" id="GO:0006508">
    <property type="term" value="P:proteolysis"/>
    <property type="evidence" value="ECO:0007669"/>
    <property type="project" value="UniProtKB-KW"/>
</dbReference>
<dbReference type="PANTHER" id="PTHR43330:SF27">
    <property type="entry name" value="METHIONINE AMINOPEPTIDASE"/>
    <property type="match status" value="1"/>
</dbReference>
<dbReference type="GO" id="GO:0046872">
    <property type="term" value="F:metal ion binding"/>
    <property type="evidence" value="ECO:0007669"/>
    <property type="project" value="UniProtKB-UniRule"/>
</dbReference>
<evidence type="ECO:0000313" key="10">
    <source>
        <dbReference type="Proteomes" id="UP000178162"/>
    </source>
</evidence>
<comment type="subunit">
    <text evidence="6">Monomer.</text>
</comment>
<accession>A0A1G1WDH1</accession>
<keyword evidence="2 6" id="KW-0031">Aminopeptidase</keyword>
<dbReference type="GO" id="GO:0070006">
    <property type="term" value="F:metalloaminopeptidase activity"/>
    <property type="evidence" value="ECO:0007669"/>
    <property type="project" value="UniProtKB-UniRule"/>
</dbReference>
<keyword evidence="5 6" id="KW-0378">Hydrolase</keyword>
<dbReference type="InterPro" id="IPR000994">
    <property type="entry name" value="Pept_M24"/>
</dbReference>
<feature type="domain" description="Peptidase M24" evidence="8">
    <location>
        <begin position="12"/>
        <end position="209"/>
    </location>
</feature>
<evidence type="ECO:0000259" key="8">
    <source>
        <dbReference type="Pfam" id="PF00557"/>
    </source>
</evidence>